<keyword evidence="8" id="KW-1185">Reference proteome</keyword>
<dbReference type="GO" id="GO:0005739">
    <property type="term" value="C:mitochondrion"/>
    <property type="evidence" value="ECO:0007669"/>
    <property type="project" value="UniProtKB-SubCell"/>
</dbReference>
<dbReference type="PANTHER" id="PTHR28018">
    <property type="entry name" value="RESPIRATORY SUPERCOMPLEX FACTOR 2, MITOCHONDRIAL"/>
    <property type="match status" value="1"/>
</dbReference>
<dbReference type="InterPro" id="IPR040153">
    <property type="entry name" value="Rcf2"/>
</dbReference>
<evidence type="ECO:0000313" key="7">
    <source>
        <dbReference type="EMBL" id="KOS14079.1"/>
    </source>
</evidence>
<reference evidence="7 8" key="1">
    <citation type="submission" date="2015-07" db="EMBL/GenBank/DDBJ databases">
        <title>Draft Genome Sequence of Malassezia furfur CBS1878 and Malassezia pachydermatis CBS1879.</title>
        <authorList>
            <person name="Triana S."/>
            <person name="Ohm R."/>
            <person name="Gonzalez A."/>
            <person name="DeCock H."/>
            <person name="Restrepo S."/>
            <person name="Celis A."/>
        </authorList>
    </citation>
    <scope>NUCLEOTIDE SEQUENCE [LARGE SCALE GENOMIC DNA]</scope>
    <source>
        <strain evidence="7 8">CBS 1879</strain>
    </source>
</reference>
<dbReference type="OrthoDB" id="1915122at2759"/>
<evidence type="ECO:0000259" key="6">
    <source>
        <dbReference type="PROSITE" id="PS51503"/>
    </source>
</evidence>
<dbReference type="EMBL" id="LGAV01000004">
    <property type="protein sequence ID" value="KOS14079.1"/>
    <property type="molecule type" value="Genomic_DNA"/>
</dbReference>
<feature type="domain" description="HIG1" evidence="6">
    <location>
        <begin position="96"/>
        <end position="186"/>
    </location>
</feature>
<keyword evidence="2 5" id="KW-0812">Transmembrane</keyword>
<evidence type="ECO:0000256" key="2">
    <source>
        <dbReference type="ARBA" id="ARBA00022692"/>
    </source>
</evidence>
<evidence type="ECO:0000256" key="3">
    <source>
        <dbReference type="ARBA" id="ARBA00022989"/>
    </source>
</evidence>
<name>A0A0N0RSA4_9BASI</name>
<dbReference type="GO" id="GO:0033617">
    <property type="term" value="P:mitochondrial respiratory chain complex IV assembly"/>
    <property type="evidence" value="ECO:0007669"/>
    <property type="project" value="TreeGrafter"/>
</dbReference>
<proteinExistence type="predicted"/>
<dbReference type="STRING" id="77020.A0A0N0RSA4"/>
<evidence type="ECO:0000313" key="8">
    <source>
        <dbReference type="Proteomes" id="UP000037751"/>
    </source>
</evidence>
<dbReference type="PROSITE" id="PS51503">
    <property type="entry name" value="HIG1"/>
    <property type="match status" value="1"/>
</dbReference>
<comment type="subcellular location">
    <subcellularLocation>
        <location evidence="1">Mitochondrion</location>
    </subcellularLocation>
</comment>
<dbReference type="InterPro" id="IPR007667">
    <property type="entry name" value="Hypoxia_induced_domain"/>
</dbReference>
<dbReference type="Proteomes" id="UP000037751">
    <property type="component" value="Unassembled WGS sequence"/>
</dbReference>
<dbReference type="RefSeq" id="XP_017991711.1">
    <property type="nucleotide sequence ID" value="XM_018138450.1"/>
</dbReference>
<evidence type="ECO:0000256" key="1">
    <source>
        <dbReference type="ARBA" id="ARBA00004173"/>
    </source>
</evidence>
<dbReference type="VEuPathDB" id="FungiDB:Malapachy_3994"/>
<feature type="transmembrane region" description="Helical" evidence="5">
    <location>
        <begin position="158"/>
        <end position="177"/>
    </location>
</feature>
<sequence length="243" mass="26309">MSYGTHREVGNTAYREAQYSHAIKAAGQGFLIGVSAALGAGYFLQKRYVHIQKLTTTMKSFIVGSAGMGVGVIFADKAGISFDQAHYSDKAAHAQRRERSEYEKKWDSLSSFDKALTWTKDNKFGVVIGSWVASMGASWLYIQSQPLSFSQKLVQARVWAQGLTVASLIGIAALTTIPSAGDTLLSKSHSADDQSWRKIIQEQADATAHKHAMASMSEAKAKASELAAEVKDKAVEKVKGTTN</sequence>
<feature type="transmembrane region" description="Helical" evidence="5">
    <location>
        <begin position="25"/>
        <end position="44"/>
    </location>
</feature>
<protein>
    <submittedName>
        <fullName evidence="7">Mitochondrial hypoxia responsive domain containing protein</fullName>
    </submittedName>
</protein>
<feature type="transmembrane region" description="Helical" evidence="5">
    <location>
        <begin position="124"/>
        <end position="142"/>
    </location>
</feature>
<dbReference type="PANTHER" id="PTHR28018:SF3">
    <property type="entry name" value="RESPIRATORY SUPERCOMPLEX FACTOR 2, MITOCHONDRIAL"/>
    <property type="match status" value="1"/>
</dbReference>
<keyword evidence="4 5" id="KW-0472">Membrane</keyword>
<dbReference type="GeneID" id="28730326"/>
<dbReference type="AlphaFoldDB" id="A0A0N0RSA4"/>
<comment type="caution">
    <text evidence="7">The sequence shown here is derived from an EMBL/GenBank/DDBJ whole genome shotgun (WGS) entry which is preliminary data.</text>
</comment>
<keyword evidence="3 5" id="KW-1133">Transmembrane helix</keyword>
<evidence type="ECO:0000256" key="5">
    <source>
        <dbReference type="SAM" id="Phobius"/>
    </source>
</evidence>
<gene>
    <name evidence="7" type="ORF">Malapachy_3994</name>
</gene>
<dbReference type="Pfam" id="PF04588">
    <property type="entry name" value="HIG_1_N"/>
    <property type="match status" value="1"/>
</dbReference>
<organism evidence="7 8">
    <name type="scientific">Malassezia pachydermatis</name>
    <dbReference type="NCBI Taxonomy" id="77020"/>
    <lineage>
        <taxon>Eukaryota</taxon>
        <taxon>Fungi</taxon>
        <taxon>Dikarya</taxon>
        <taxon>Basidiomycota</taxon>
        <taxon>Ustilaginomycotina</taxon>
        <taxon>Malasseziomycetes</taxon>
        <taxon>Malasseziales</taxon>
        <taxon>Malasseziaceae</taxon>
        <taxon>Malassezia</taxon>
    </lineage>
</organism>
<evidence type="ECO:0000256" key="4">
    <source>
        <dbReference type="ARBA" id="ARBA00023136"/>
    </source>
</evidence>
<accession>A0A0N0RSA4</accession>